<feature type="transmembrane region" description="Helical" evidence="2">
    <location>
        <begin position="97"/>
        <end position="118"/>
    </location>
</feature>
<dbReference type="PANTHER" id="PTHR11328:SF24">
    <property type="entry name" value="MAJOR FACILITATOR SUPERFAMILY (MFS) PROFILE DOMAIN-CONTAINING PROTEIN"/>
    <property type="match status" value="1"/>
</dbReference>
<dbReference type="InterPro" id="IPR036259">
    <property type="entry name" value="MFS_trans_sf"/>
</dbReference>
<keyword evidence="4" id="KW-1185">Reference proteome</keyword>
<evidence type="ECO:0000256" key="1">
    <source>
        <dbReference type="ARBA" id="ARBA00009617"/>
    </source>
</evidence>
<dbReference type="PANTHER" id="PTHR11328">
    <property type="entry name" value="MAJOR FACILITATOR SUPERFAMILY DOMAIN-CONTAINING PROTEIN"/>
    <property type="match status" value="1"/>
</dbReference>
<keyword evidence="2" id="KW-0472">Membrane</keyword>
<dbReference type="EMBL" id="JAAVJH010000019">
    <property type="protein sequence ID" value="NJR80493.1"/>
    <property type="molecule type" value="Genomic_DNA"/>
</dbReference>
<feature type="transmembrane region" description="Helical" evidence="2">
    <location>
        <begin position="30"/>
        <end position="51"/>
    </location>
</feature>
<feature type="transmembrane region" description="Helical" evidence="2">
    <location>
        <begin position="373"/>
        <end position="401"/>
    </location>
</feature>
<dbReference type="InterPro" id="IPR039672">
    <property type="entry name" value="MFS_2"/>
</dbReference>
<organism evidence="3 4">
    <name type="scientific">Sphingomonas corticis</name>
    <dbReference type="NCBI Taxonomy" id="2722791"/>
    <lineage>
        <taxon>Bacteria</taxon>
        <taxon>Pseudomonadati</taxon>
        <taxon>Pseudomonadota</taxon>
        <taxon>Alphaproteobacteria</taxon>
        <taxon>Sphingomonadales</taxon>
        <taxon>Sphingomonadaceae</taxon>
        <taxon>Sphingomonas</taxon>
    </lineage>
</organism>
<sequence length="471" mass="50632">MASYGVGAAAYGVKDSGFGTFLLLFYNQVVGVPAATVGFVVMCALVIDAFVDPTVGFLSDRTNTRWGRRHPWMYGAALPIMLGWILLWNPPTSSQQAALGWLFVLAVLVRSAVSAYEVPSQALAAELSGDYDERTRIMAYRYLFGWAGGLLMLISAYIYFLAPAPGYPNGLLNPAGYRGFALAGALFMGVTILVSAIGTHRQIPFLPKPDTKRQTLRENFRQIKETVRNRAFVILMLAGIAAYTGQGITYAMSNYLYSFVWRFTGMTFVYFSLSLFVGVGIAFVTAPRLGARFSKPHAAAIAALLGVAIGTTPYWLRLAGLFPPLGSAAMLPALFVCAGLSTAFGVTAYILGASMLADVVEDSEARTGRRSEGMFFAGGFFVQKCTSGIGIFVCGLILAAAGFPAKAVPGAVPAATLDRLTLIYAGAILVFYLLAAFFYTRFPFGRAEHQLRMARLAGEPEIDSAPRNPLA</sequence>
<feature type="transmembrane region" description="Helical" evidence="2">
    <location>
        <begin position="139"/>
        <end position="160"/>
    </location>
</feature>
<proteinExistence type="inferred from homology"/>
<feature type="transmembrane region" description="Helical" evidence="2">
    <location>
        <begin position="328"/>
        <end position="352"/>
    </location>
</feature>
<feature type="transmembrane region" description="Helical" evidence="2">
    <location>
        <begin position="421"/>
        <end position="442"/>
    </location>
</feature>
<feature type="transmembrane region" description="Helical" evidence="2">
    <location>
        <begin position="72"/>
        <end position="91"/>
    </location>
</feature>
<dbReference type="Gene3D" id="1.20.1250.20">
    <property type="entry name" value="MFS general substrate transporter like domains"/>
    <property type="match status" value="1"/>
</dbReference>
<keyword evidence="2" id="KW-1133">Transmembrane helix</keyword>
<accession>A0ABX1CV44</accession>
<reference evidence="3 4" key="1">
    <citation type="submission" date="2020-03" db="EMBL/GenBank/DDBJ databases">
        <authorList>
            <person name="Wang L."/>
            <person name="He N."/>
            <person name="Li Y."/>
            <person name="Fang Y."/>
            <person name="Zhang F."/>
        </authorList>
    </citation>
    <scope>NUCLEOTIDE SEQUENCE [LARGE SCALE GENOMIC DNA]</scope>
    <source>
        <strain evidence="3 4">36D10-4-7</strain>
    </source>
</reference>
<comment type="similarity">
    <text evidence="1">Belongs to the sodium:galactoside symporter (TC 2.A.2) family.</text>
</comment>
<evidence type="ECO:0000313" key="4">
    <source>
        <dbReference type="Proteomes" id="UP000732399"/>
    </source>
</evidence>
<feature type="transmembrane region" description="Helical" evidence="2">
    <location>
        <begin position="298"/>
        <end position="316"/>
    </location>
</feature>
<dbReference type="Pfam" id="PF13347">
    <property type="entry name" value="MFS_2"/>
    <property type="match status" value="1"/>
</dbReference>
<evidence type="ECO:0000256" key="2">
    <source>
        <dbReference type="SAM" id="Phobius"/>
    </source>
</evidence>
<feature type="transmembrane region" description="Helical" evidence="2">
    <location>
        <begin position="231"/>
        <end position="253"/>
    </location>
</feature>
<feature type="transmembrane region" description="Helical" evidence="2">
    <location>
        <begin position="259"/>
        <end position="286"/>
    </location>
</feature>
<dbReference type="SUPFAM" id="SSF103473">
    <property type="entry name" value="MFS general substrate transporter"/>
    <property type="match status" value="1"/>
</dbReference>
<protein>
    <submittedName>
        <fullName evidence="3">MFS transporter</fullName>
    </submittedName>
</protein>
<comment type="caution">
    <text evidence="3">The sequence shown here is derived from an EMBL/GenBank/DDBJ whole genome shotgun (WGS) entry which is preliminary data.</text>
</comment>
<gene>
    <name evidence="3" type="ORF">HBH26_18095</name>
</gene>
<dbReference type="Proteomes" id="UP000732399">
    <property type="component" value="Unassembled WGS sequence"/>
</dbReference>
<evidence type="ECO:0000313" key="3">
    <source>
        <dbReference type="EMBL" id="NJR80493.1"/>
    </source>
</evidence>
<keyword evidence="2" id="KW-0812">Transmembrane</keyword>
<feature type="transmembrane region" description="Helical" evidence="2">
    <location>
        <begin position="180"/>
        <end position="198"/>
    </location>
</feature>
<name>A0ABX1CV44_9SPHN</name>